<dbReference type="AlphaFoldDB" id="A0A177EDY2"/>
<dbReference type="SMART" id="SM01332">
    <property type="entry name" value="Cyclin_C"/>
    <property type="match status" value="1"/>
</dbReference>
<dbReference type="InterPro" id="IPR046965">
    <property type="entry name" value="Cyclin_A/B-like"/>
</dbReference>
<organism evidence="7 8">
    <name type="scientific">Nematocida displodere</name>
    <dbReference type="NCBI Taxonomy" id="1805483"/>
    <lineage>
        <taxon>Eukaryota</taxon>
        <taxon>Fungi</taxon>
        <taxon>Fungi incertae sedis</taxon>
        <taxon>Microsporidia</taxon>
        <taxon>Nematocida</taxon>
    </lineage>
</organism>
<dbReference type="Pfam" id="PF00134">
    <property type="entry name" value="Cyclin_N"/>
    <property type="match status" value="1"/>
</dbReference>
<dbReference type="FunFam" id="1.10.472.10:FF:000001">
    <property type="entry name" value="G2/mitotic-specific cyclin"/>
    <property type="match status" value="1"/>
</dbReference>
<dbReference type="InterPro" id="IPR036915">
    <property type="entry name" value="Cyclin-like_sf"/>
</dbReference>
<feature type="domain" description="Cyclin-like" evidence="5">
    <location>
        <begin position="89"/>
        <end position="173"/>
    </location>
</feature>
<keyword evidence="3" id="KW-0131">Cell cycle</keyword>
<dbReference type="CDD" id="cd20568">
    <property type="entry name" value="CYCLIN_CLBs_yeast_rpt1"/>
    <property type="match status" value="1"/>
</dbReference>
<dbReference type="GO" id="GO:0016538">
    <property type="term" value="F:cyclin-dependent protein serine/threonine kinase regulator activity"/>
    <property type="evidence" value="ECO:0007669"/>
    <property type="project" value="InterPro"/>
</dbReference>
<dbReference type="PROSITE" id="PS00292">
    <property type="entry name" value="CYCLINS"/>
    <property type="match status" value="1"/>
</dbReference>
<comment type="similarity">
    <text evidence="4">Belongs to the cyclin family.</text>
</comment>
<dbReference type="VEuPathDB" id="MicrosporidiaDB:NEDG_01756"/>
<accession>A0A177EDY2</accession>
<sequence length="298" mass="33855">MKVIDENTILATRGRKRARKALSEVHNRRKASIIEKIEEDAFSDVRMVAEYVPSILAAYQEEEDVFKPVPNYMNFQGDLRWAMRTVLVDWIIDVHYKLHLLPETLYLAVNLIDRFLSVRVVSIGKLQLVGVSGLLVASKYEEVASPSVETFVVLTDRSFTENDILRAEKYLLHCLEYRIGCPSPLNWLRRCTQNTVAETLAVVILDLTLLSEHFLKYSPSVTGAAVSYAARCLTQAPDNEVFHHYSPHSIQDLSECILAVKEYLAKPIVHVAVFKKHGASFTKTLDKLDLIKVPECPR</sequence>
<protein>
    <submittedName>
        <fullName evidence="7">G2/mitotic-specific cyclin 1/2</fullName>
    </submittedName>
</protein>
<keyword evidence="2 4" id="KW-0195">Cyclin</keyword>
<comment type="caution">
    <text evidence="7">The sequence shown here is derived from an EMBL/GenBank/DDBJ whole genome shotgun (WGS) entry which is preliminary data.</text>
</comment>
<reference evidence="7 8" key="1">
    <citation type="submission" date="2016-02" db="EMBL/GenBank/DDBJ databases">
        <title>Discovery of a natural microsporidian pathogen with a broad tissue tropism in Caenorhabditis elegans.</title>
        <authorList>
            <person name="Luallen R.J."/>
            <person name="Reinke A.W."/>
            <person name="Tong L."/>
            <person name="Botts M.R."/>
            <person name="Felix M.-A."/>
            <person name="Troemel E.R."/>
        </authorList>
    </citation>
    <scope>NUCLEOTIDE SEQUENCE [LARGE SCALE GENOMIC DNA]</scope>
    <source>
        <strain evidence="7 8">JUm2807</strain>
    </source>
</reference>
<evidence type="ECO:0000259" key="5">
    <source>
        <dbReference type="SMART" id="SM00385"/>
    </source>
</evidence>
<evidence type="ECO:0000256" key="4">
    <source>
        <dbReference type="RuleBase" id="RU000383"/>
    </source>
</evidence>
<dbReference type="GO" id="GO:0032436">
    <property type="term" value="P:positive regulation of proteasomal ubiquitin-dependent protein catabolic process"/>
    <property type="evidence" value="ECO:0007669"/>
    <property type="project" value="EnsemblFungi"/>
</dbReference>
<dbReference type="InterPro" id="IPR039361">
    <property type="entry name" value="Cyclin"/>
</dbReference>
<evidence type="ECO:0000313" key="7">
    <source>
        <dbReference type="EMBL" id="OAG30173.1"/>
    </source>
</evidence>
<keyword evidence="8" id="KW-1185">Reference proteome</keyword>
<dbReference type="SMART" id="SM00385">
    <property type="entry name" value="CYCLIN"/>
    <property type="match status" value="2"/>
</dbReference>
<feature type="domain" description="Cyclin-like" evidence="5">
    <location>
        <begin position="186"/>
        <end position="262"/>
    </location>
</feature>
<dbReference type="GO" id="GO:0044772">
    <property type="term" value="P:mitotic cell cycle phase transition"/>
    <property type="evidence" value="ECO:0007669"/>
    <property type="project" value="InterPro"/>
</dbReference>
<proteinExistence type="inferred from homology"/>
<dbReference type="RefSeq" id="XP_067544648.1">
    <property type="nucleotide sequence ID" value="XM_067689174.1"/>
</dbReference>
<evidence type="ECO:0000256" key="1">
    <source>
        <dbReference type="ARBA" id="ARBA00022618"/>
    </source>
</evidence>
<dbReference type="Gene3D" id="1.10.472.10">
    <property type="entry name" value="Cyclin-like"/>
    <property type="match status" value="2"/>
</dbReference>
<dbReference type="GO" id="GO:1900087">
    <property type="term" value="P:positive regulation of G1/S transition of mitotic cell cycle"/>
    <property type="evidence" value="ECO:0007669"/>
    <property type="project" value="EnsemblFungi"/>
</dbReference>
<dbReference type="Proteomes" id="UP000185944">
    <property type="component" value="Unassembled WGS sequence"/>
</dbReference>
<dbReference type="SUPFAM" id="SSF47954">
    <property type="entry name" value="Cyclin-like"/>
    <property type="match status" value="2"/>
</dbReference>
<dbReference type="PIRSF" id="PIRSF001771">
    <property type="entry name" value="Cyclin_A_B_D_E"/>
    <property type="match status" value="1"/>
</dbReference>
<gene>
    <name evidence="7" type="ORF">NEDG_01756</name>
</gene>
<dbReference type="STRING" id="1805483.A0A177EDY2"/>
<dbReference type="OrthoDB" id="5590282at2759"/>
<evidence type="ECO:0000313" key="8">
    <source>
        <dbReference type="Proteomes" id="UP000185944"/>
    </source>
</evidence>
<dbReference type="InterPro" id="IPR013763">
    <property type="entry name" value="Cyclin-like_dom"/>
</dbReference>
<dbReference type="GO" id="GO:0051301">
    <property type="term" value="P:cell division"/>
    <property type="evidence" value="ECO:0007669"/>
    <property type="project" value="UniProtKB-KW"/>
</dbReference>
<dbReference type="InterPro" id="IPR048258">
    <property type="entry name" value="Cyclins_cyclin-box"/>
</dbReference>
<dbReference type="InterPro" id="IPR004367">
    <property type="entry name" value="Cyclin_C-dom"/>
</dbReference>
<feature type="domain" description="Cyclin C-terminal" evidence="6">
    <location>
        <begin position="182"/>
        <end position="286"/>
    </location>
</feature>
<dbReference type="EMBL" id="LTDL01000037">
    <property type="protein sequence ID" value="OAG30173.1"/>
    <property type="molecule type" value="Genomic_DNA"/>
</dbReference>
<name>A0A177EDY2_9MICR</name>
<dbReference type="InterPro" id="IPR006671">
    <property type="entry name" value="Cyclin_N"/>
</dbReference>
<dbReference type="GO" id="GO:0010520">
    <property type="term" value="P:regulation of reciprocal meiotic recombination"/>
    <property type="evidence" value="ECO:0007669"/>
    <property type="project" value="EnsemblFungi"/>
</dbReference>
<dbReference type="GeneID" id="93648106"/>
<keyword evidence="1" id="KW-0132">Cell division</keyword>
<dbReference type="Pfam" id="PF02984">
    <property type="entry name" value="Cyclin_C"/>
    <property type="match status" value="1"/>
</dbReference>
<dbReference type="PANTHER" id="PTHR10177">
    <property type="entry name" value="CYCLINS"/>
    <property type="match status" value="1"/>
</dbReference>
<evidence type="ECO:0000256" key="3">
    <source>
        <dbReference type="ARBA" id="ARBA00023306"/>
    </source>
</evidence>
<evidence type="ECO:0000259" key="6">
    <source>
        <dbReference type="SMART" id="SM01332"/>
    </source>
</evidence>
<evidence type="ECO:0000256" key="2">
    <source>
        <dbReference type="ARBA" id="ARBA00023127"/>
    </source>
</evidence>